<accession>A0A0V1PPZ1</accession>
<dbReference type="InterPro" id="IPR011032">
    <property type="entry name" value="GroES-like_sf"/>
</dbReference>
<dbReference type="PANTHER" id="PTHR45033:SF2">
    <property type="entry name" value="ZINC-TYPE ALCOHOL DEHYDROGENASE-LIKE PROTEIN C1773.06C"/>
    <property type="match status" value="1"/>
</dbReference>
<dbReference type="InterPro" id="IPR013149">
    <property type="entry name" value="ADH-like_C"/>
</dbReference>
<dbReference type="GO" id="GO:0016491">
    <property type="term" value="F:oxidoreductase activity"/>
    <property type="evidence" value="ECO:0007669"/>
    <property type="project" value="InterPro"/>
</dbReference>
<dbReference type="RefSeq" id="XP_015464398.1">
    <property type="nucleotide sequence ID" value="XM_015614774.1"/>
</dbReference>
<evidence type="ECO:0000313" key="3">
    <source>
        <dbReference type="Proteomes" id="UP000054251"/>
    </source>
</evidence>
<dbReference type="InterPro" id="IPR036291">
    <property type="entry name" value="NAD(P)-bd_dom_sf"/>
</dbReference>
<dbReference type="GeneID" id="26842954"/>
<dbReference type="InterPro" id="IPR052711">
    <property type="entry name" value="Zinc_ADH-like"/>
</dbReference>
<gene>
    <name evidence="2" type="ORF">AC631_05945</name>
</gene>
<feature type="domain" description="Enoyl reductase (ER)" evidence="1">
    <location>
        <begin position="13"/>
        <end position="343"/>
    </location>
</feature>
<dbReference type="Gene3D" id="3.40.50.720">
    <property type="entry name" value="NAD(P)-binding Rossmann-like Domain"/>
    <property type="match status" value="1"/>
</dbReference>
<dbReference type="PANTHER" id="PTHR45033">
    <property type="match status" value="1"/>
</dbReference>
<evidence type="ECO:0000313" key="2">
    <source>
        <dbReference type="EMBL" id="KRZ98295.1"/>
    </source>
</evidence>
<dbReference type="OrthoDB" id="3509362at2759"/>
<dbReference type="Gene3D" id="3.90.180.10">
    <property type="entry name" value="Medium-chain alcohol dehydrogenases, catalytic domain"/>
    <property type="match status" value="1"/>
</dbReference>
<keyword evidence="3" id="KW-1185">Reference proteome</keyword>
<comment type="caution">
    <text evidence="2">The sequence shown here is derived from an EMBL/GenBank/DDBJ whole genome shotgun (WGS) entry which is preliminary data.</text>
</comment>
<dbReference type="SUPFAM" id="SSF50129">
    <property type="entry name" value="GroES-like"/>
    <property type="match status" value="1"/>
</dbReference>
<dbReference type="EMBL" id="LMYN01000362">
    <property type="protein sequence ID" value="KRZ98295.1"/>
    <property type="molecule type" value="Genomic_DNA"/>
</dbReference>
<dbReference type="Pfam" id="PF08240">
    <property type="entry name" value="ADH_N"/>
    <property type="match status" value="1"/>
</dbReference>
<protein>
    <recommendedName>
        <fullName evidence="1">Enoyl reductase (ER) domain-containing protein</fullName>
    </recommendedName>
</protein>
<name>A0A0V1PPZ1_9ASCO</name>
<dbReference type="Pfam" id="PF00107">
    <property type="entry name" value="ADH_zinc_N"/>
    <property type="match status" value="1"/>
</dbReference>
<dbReference type="InterPro" id="IPR013154">
    <property type="entry name" value="ADH-like_N"/>
</dbReference>
<dbReference type="SUPFAM" id="SSF51735">
    <property type="entry name" value="NAD(P)-binding Rossmann-fold domains"/>
    <property type="match status" value="1"/>
</dbReference>
<proteinExistence type="predicted"/>
<evidence type="ECO:0000259" key="1">
    <source>
        <dbReference type="SMART" id="SM00829"/>
    </source>
</evidence>
<dbReference type="SMART" id="SM00829">
    <property type="entry name" value="PKS_ER"/>
    <property type="match status" value="1"/>
</dbReference>
<dbReference type="AlphaFoldDB" id="A0A0V1PPZ1"/>
<organism evidence="2 3">
    <name type="scientific">Debaryomyces fabryi</name>
    <dbReference type="NCBI Taxonomy" id="58627"/>
    <lineage>
        <taxon>Eukaryota</taxon>
        <taxon>Fungi</taxon>
        <taxon>Dikarya</taxon>
        <taxon>Ascomycota</taxon>
        <taxon>Saccharomycotina</taxon>
        <taxon>Pichiomycetes</taxon>
        <taxon>Debaryomycetaceae</taxon>
        <taxon>Debaryomyces</taxon>
    </lineage>
</organism>
<dbReference type="Proteomes" id="UP000054251">
    <property type="component" value="Unassembled WGS sequence"/>
</dbReference>
<reference evidence="2 3" key="1">
    <citation type="submission" date="2015-11" db="EMBL/GenBank/DDBJ databases">
        <title>The genome of Debaryomyces fabryi.</title>
        <authorList>
            <person name="Tafer H."/>
            <person name="Lopandic K."/>
        </authorList>
    </citation>
    <scope>NUCLEOTIDE SEQUENCE [LARGE SCALE GENOMIC DNA]</scope>
    <source>
        <strain evidence="2 3">CBS 789</strain>
    </source>
</reference>
<sequence>MSTQTVFRINKGTSYKEISANKEEIPVPAASEVLIKVKAVSLNFRDIAVSTGAYPFPVKRDVVPCSDASGEVVSFGHNVRGFEVGDKVVPNFDITNLYGPQQHWEGGLGGPIDGVLREYVTLPYEAVVKAPSSLKLSWEQLASLVCTGTTAWNVLYGNNKLKPGQIVLLQGTGGVSMTGLLLAKAAGATTILTSSSDEKLEKIKAEYGVDYTVNYKKFPKWGEAVNQMIGKNRVDYIFENGGSGNIEQSVECIAYGGQIGVVGFLNVAKQSEMPDAVALALSKGCVMRGITVGSKQLLEELMRFVSSKGLFIPVDKSFKFSKSEIIDAYKHLESGTQIGKVCVSLY</sequence>
<dbReference type="CDD" id="cd08276">
    <property type="entry name" value="MDR7"/>
    <property type="match status" value="1"/>
</dbReference>
<dbReference type="InterPro" id="IPR020843">
    <property type="entry name" value="ER"/>
</dbReference>